<dbReference type="Proteomes" id="UP000550714">
    <property type="component" value="Unassembled WGS sequence"/>
</dbReference>
<comment type="caution">
    <text evidence="1">The sequence shown here is derived from an EMBL/GenBank/DDBJ whole genome shotgun (WGS) entry which is preliminary data.</text>
</comment>
<organism evidence="1 2">
    <name type="scientific">Prauserella isguenensis</name>
    <dbReference type="NCBI Taxonomy" id="1470180"/>
    <lineage>
        <taxon>Bacteria</taxon>
        <taxon>Bacillati</taxon>
        <taxon>Actinomycetota</taxon>
        <taxon>Actinomycetes</taxon>
        <taxon>Pseudonocardiales</taxon>
        <taxon>Pseudonocardiaceae</taxon>
        <taxon>Prauserella</taxon>
    </lineage>
</organism>
<gene>
    <name evidence="1" type="ORF">FHS23_004325</name>
</gene>
<reference evidence="1 2" key="1">
    <citation type="submission" date="2020-08" db="EMBL/GenBank/DDBJ databases">
        <title>Genomic Encyclopedia of Type Strains, Phase III (KMG-III): the genomes of soil and plant-associated and newly described type strains.</title>
        <authorList>
            <person name="Whitman W."/>
        </authorList>
    </citation>
    <scope>NUCLEOTIDE SEQUENCE [LARGE SCALE GENOMIC DNA]</scope>
    <source>
        <strain evidence="1 2">CECT 8577</strain>
    </source>
</reference>
<dbReference type="Gene3D" id="3.40.1000.10">
    <property type="entry name" value="Mog1/PsbP, alpha/beta/alpha sandwich"/>
    <property type="match status" value="1"/>
</dbReference>
<proteinExistence type="predicted"/>
<evidence type="ECO:0000313" key="2">
    <source>
        <dbReference type="Proteomes" id="UP000550714"/>
    </source>
</evidence>
<name>A0A839S5A7_9PSEU</name>
<protein>
    <recommendedName>
        <fullName evidence="3">DUF1795 domain-containing protein</fullName>
    </recommendedName>
</protein>
<dbReference type="AlphaFoldDB" id="A0A839S5A7"/>
<accession>A0A839S5A7</accession>
<evidence type="ECO:0000313" key="1">
    <source>
        <dbReference type="EMBL" id="MBB3053281.1"/>
    </source>
</evidence>
<dbReference type="EMBL" id="JACHWU010000008">
    <property type="protein sequence ID" value="MBB3053281.1"/>
    <property type="molecule type" value="Genomic_DNA"/>
</dbReference>
<evidence type="ECO:0008006" key="3">
    <source>
        <dbReference type="Google" id="ProtNLM"/>
    </source>
</evidence>
<keyword evidence="2" id="KW-1185">Reference proteome</keyword>
<sequence length="178" mass="18825">MSMATTIPVPIEFSLPEGWVSVSPDEIGTPNAAFVALRPDTGGDGFTANITITGEVRGGDVPLSDVAAEAAERLRRGAYEVKVGNTQATGTAENPVYTQPLRIDADVAGRRRYLVQYQVFMGFTDTADPARRAVIQVVLSSTPETFQPVFADFEEFLGTIRPEQGGAGSGSENTGGTP</sequence>